<dbReference type="InterPro" id="IPR053303">
    <property type="entry name" value="Chloroplast_PPR"/>
</dbReference>
<dbReference type="Proteomes" id="UP001227230">
    <property type="component" value="Chromosome 3"/>
</dbReference>
<evidence type="ECO:0000256" key="3">
    <source>
        <dbReference type="SAM" id="MobiDB-lite"/>
    </source>
</evidence>
<keyword evidence="4" id="KW-0472">Membrane</keyword>
<feature type="repeat" description="PPR" evidence="2">
    <location>
        <begin position="596"/>
        <end position="630"/>
    </location>
</feature>
<proteinExistence type="predicted"/>
<dbReference type="NCBIfam" id="TIGR00756">
    <property type="entry name" value="PPR"/>
    <property type="match status" value="6"/>
</dbReference>
<dbReference type="PROSITE" id="PS51375">
    <property type="entry name" value="PPR"/>
    <property type="match status" value="7"/>
</dbReference>
<keyword evidence="4" id="KW-0812">Transmembrane</keyword>
<gene>
    <name evidence="6" type="ORF">VitviT2T_003045</name>
</gene>
<dbReference type="Pfam" id="PF17177">
    <property type="entry name" value="PPR_long"/>
    <property type="match status" value="1"/>
</dbReference>
<feature type="repeat" description="PPR" evidence="2">
    <location>
        <begin position="668"/>
        <end position="702"/>
    </location>
</feature>
<feature type="repeat" description="PPR" evidence="2">
    <location>
        <begin position="561"/>
        <end position="595"/>
    </location>
</feature>
<accession>A0ABY9BKB9</accession>
<feature type="repeat" description="PPR" evidence="2">
    <location>
        <begin position="633"/>
        <end position="667"/>
    </location>
</feature>
<dbReference type="Pfam" id="PF01535">
    <property type="entry name" value="PPR"/>
    <property type="match status" value="2"/>
</dbReference>
<reference evidence="6 7" key="1">
    <citation type="journal article" date="2023" name="Hortic Res">
        <title>The complete reference genome for grapevine (Vitis vinifera L.) genetics and breeding.</title>
        <authorList>
            <person name="Shi X."/>
            <person name="Cao S."/>
            <person name="Wang X."/>
            <person name="Huang S."/>
            <person name="Wang Y."/>
            <person name="Liu Z."/>
            <person name="Liu W."/>
            <person name="Leng X."/>
            <person name="Peng Y."/>
            <person name="Wang N."/>
            <person name="Wang Y."/>
            <person name="Ma Z."/>
            <person name="Xu X."/>
            <person name="Zhang F."/>
            <person name="Xue H."/>
            <person name="Zhong H."/>
            <person name="Wang Y."/>
            <person name="Zhang K."/>
            <person name="Velt A."/>
            <person name="Avia K."/>
            <person name="Holtgrawe D."/>
            <person name="Grimplet J."/>
            <person name="Matus J.T."/>
            <person name="Ware D."/>
            <person name="Wu X."/>
            <person name="Wang H."/>
            <person name="Liu C."/>
            <person name="Fang Y."/>
            <person name="Rustenholz C."/>
            <person name="Cheng Z."/>
            <person name="Xiao H."/>
            <person name="Zhou Y."/>
        </authorList>
    </citation>
    <scope>NUCLEOTIDE SEQUENCE [LARGE SCALE GENOMIC DNA]</scope>
    <source>
        <strain evidence="7">cv. Pinot noir / PN40024</strain>
        <tissue evidence="6">Leaf</tissue>
    </source>
</reference>
<dbReference type="InterPro" id="IPR002885">
    <property type="entry name" value="PPR_rpt"/>
</dbReference>
<feature type="repeat" description="PPR" evidence="2">
    <location>
        <begin position="773"/>
        <end position="807"/>
    </location>
</feature>
<feature type="compositionally biased region" description="Basic and acidic residues" evidence="3">
    <location>
        <begin position="378"/>
        <end position="407"/>
    </location>
</feature>
<feature type="transmembrane region" description="Helical" evidence="4">
    <location>
        <begin position="79"/>
        <end position="98"/>
    </location>
</feature>
<dbReference type="PANTHER" id="PTHR47935:SF1">
    <property type="entry name" value="PENTATRICOPEPTIDE REPEAT-CONTAINING PROTEIN MRL1, CHLOROPLASTIC"/>
    <property type="match status" value="1"/>
</dbReference>
<feature type="repeat" description="PPR" evidence="2">
    <location>
        <begin position="526"/>
        <end position="560"/>
    </location>
</feature>
<dbReference type="InterPro" id="IPR011990">
    <property type="entry name" value="TPR-like_helical_dom_sf"/>
</dbReference>
<name>A0ABY9BKB9_VITVI</name>
<feature type="repeat" description="PPR" evidence="2">
    <location>
        <begin position="738"/>
        <end position="772"/>
    </location>
</feature>
<evidence type="ECO:0000256" key="1">
    <source>
        <dbReference type="ARBA" id="ARBA00022737"/>
    </source>
</evidence>
<keyword evidence="4" id="KW-1133">Transmembrane helix</keyword>
<protein>
    <recommendedName>
        <fullName evidence="5">PROP1-like PPR domain-containing protein</fullName>
    </recommendedName>
</protein>
<keyword evidence="7" id="KW-1185">Reference proteome</keyword>
<feature type="region of interest" description="Disordered" evidence="3">
    <location>
        <begin position="376"/>
        <end position="411"/>
    </location>
</feature>
<evidence type="ECO:0000259" key="5">
    <source>
        <dbReference type="Pfam" id="PF17177"/>
    </source>
</evidence>
<evidence type="ECO:0000313" key="7">
    <source>
        <dbReference type="Proteomes" id="UP001227230"/>
    </source>
</evidence>
<evidence type="ECO:0000256" key="2">
    <source>
        <dbReference type="PROSITE-ProRule" id="PRU00708"/>
    </source>
</evidence>
<dbReference type="Gene3D" id="1.25.40.10">
    <property type="entry name" value="Tetratricopeptide repeat domain"/>
    <property type="match status" value="3"/>
</dbReference>
<keyword evidence="1" id="KW-0677">Repeat</keyword>
<dbReference type="EMBL" id="CP126650">
    <property type="protein sequence ID" value="WJZ83355.1"/>
    <property type="molecule type" value="Genomic_DNA"/>
</dbReference>
<dbReference type="Pfam" id="PF13041">
    <property type="entry name" value="PPR_2"/>
    <property type="match status" value="1"/>
</dbReference>
<sequence>MDVNFSAKSQALTLISCTPLYSSPSPSSSFSTLRREFLGCGHNLRPPGLRSPKKCKNIRFRIQSPSRFYFKASLGSQPVLVVVAVAAVFAFSVVFLSYSRRRKNSREVSGPSGFAISQLSRDVMNQFMESAILGFGDLHKETSEKESRATMDIVEEVSHASKDKEAPWQEIALMQEETHVTNTSESSRLDVLSSNAKNCVSVRETEEAGPSILPPLLSESGLLQPLVFATEMPELQLEERQMETEFGYDLSTPVVQTKSIAASVPDIIALEGVNERKNRGGRPGEESEIISFTGIFRDTIREELYTFYEAKQSVMKPMPNFNGIKTLASNASLLDGNGVSFQMRNATSKEAELSAQNSHSSADYVEGKMSLSCYKEGSSGKRNDLVKGKGFPRDKNGRLPPLSDHRNLSQFPLSNGMTVKEKYHDSEKFSAYNRLLSEGRLSDCIQLLEDMEKMGLLDMDKVYHAKFFKICRSQKAVTEAFRFAKLIPTPTLSTFNMLMSVCATSQDSAGAFQVLQLVREAGLKADCKLYTTLISTCAKSGKVDAMFEVFHEMVNAEVEPNVHTYGALIDGCGRAGQVAKAFGAYGIMRSKKVEPDRVVFNALITACGQSGAVDRAFDVLAEMRAETQPIDPDHITVGALIKACTNAGQVDRAREVYKMIDQYNIKGTPEVYTIAVSSHSQIGDWEFAYSVYTDMTRKGVVPDEMFLSALIDVAGHAGKLDAAFEVIQEARIQGIPLGIVSYSSLMGACSNAKNWQKALELYVDIKSMKLNPTVSTMNALITALCEGEQLEKAMEVLSDMKRAGLCPNTITYSILLVASEKKDDIDVGLMILSQARKDSVAPNLVMCRCLVGMCLRRFEKACALGEPVLSFNSGRPQIDNKWTSSALMVYRETVSAGVIPTMELLSQVLGCLQFPRDVSLRNRLIENLGVSADASRRSNLCSLIDGFGEYDSRAFSLLEEAASLGVVSCVSFKKSPVIVDTRRLQIRIAEVYLLTVLKGLKHRLAAGAKLPSMTILLPTETTQVLAPKGEKAINLAGRISQAVASMLRRLGLPYQGNESRGKIRINGLATRRWFQPKLAGPFSGKVDELSSSQSRLGTGISLQQRKIRTGNLSLD</sequence>
<evidence type="ECO:0000256" key="4">
    <source>
        <dbReference type="SAM" id="Phobius"/>
    </source>
</evidence>
<feature type="domain" description="PROP1-like PPR" evidence="5">
    <location>
        <begin position="569"/>
        <end position="730"/>
    </location>
</feature>
<dbReference type="PANTHER" id="PTHR47935">
    <property type="entry name" value="PENTATRICOPEPTIDE REPEAT-CONTAINING PROTEIN MRL1, CHLOROPLASTIC"/>
    <property type="match status" value="1"/>
</dbReference>
<organism evidence="6 7">
    <name type="scientific">Vitis vinifera</name>
    <name type="common">Grape</name>
    <dbReference type="NCBI Taxonomy" id="29760"/>
    <lineage>
        <taxon>Eukaryota</taxon>
        <taxon>Viridiplantae</taxon>
        <taxon>Streptophyta</taxon>
        <taxon>Embryophyta</taxon>
        <taxon>Tracheophyta</taxon>
        <taxon>Spermatophyta</taxon>
        <taxon>Magnoliopsida</taxon>
        <taxon>eudicotyledons</taxon>
        <taxon>Gunneridae</taxon>
        <taxon>Pentapetalae</taxon>
        <taxon>rosids</taxon>
        <taxon>Vitales</taxon>
        <taxon>Vitaceae</taxon>
        <taxon>Viteae</taxon>
        <taxon>Vitis</taxon>
    </lineage>
</organism>
<dbReference type="InterPro" id="IPR033443">
    <property type="entry name" value="PROP1-like_PPR_dom"/>
</dbReference>
<evidence type="ECO:0000313" key="6">
    <source>
        <dbReference type="EMBL" id="WJZ83355.1"/>
    </source>
</evidence>